<evidence type="ECO:0000313" key="2">
    <source>
        <dbReference type="Proteomes" id="UP000439983"/>
    </source>
</evidence>
<dbReference type="RefSeq" id="WP_153441651.1">
    <property type="nucleotide sequence ID" value="NZ_JBHUJK010000003.1"/>
</dbReference>
<organism evidence="1 2">
    <name type="scientific">Sinorhizobium terangae</name>
    <dbReference type="NCBI Taxonomy" id="110322"/>
    <lineage>
        <taxon>Bacteria</taxon>
        <taxon>Pseudomonadati</taxon>
        <taxon>Pseudomonadota</taxon>
        <taxon>Alphaproteobacteria</taxon>
        <taxon>Hyphomicrobiales</taxon>
        <taxon>Rhizobiaceae</taxon>
        <taxon>Sinorhizobium/Ensifer group</taxon>
        <taxon>Sinorhizobium</taxon>
    </lineage>
</organism>
<dbReference type="OrthoDB" id="1488578at2"/>
<dbReference type="EMBL" id="WITC01000104">
    <property type="protein sequence ID" value="MQX17802.1"/>
    <property type="molecule type" value="Genomic_DNA"/>
</dbReference>
<sequence length="92" mass="10444">MADAVLERGRPLISGETPLEVYGQFAPAFGRFGGSRYSLIAGEFWNILHIARQREDGEFEPTRLLRIPDGTFLELDQRIQSFRTATLRSKTT</sequence>
<reference evidence="1 2" key="1">
    <citation type="journal article" date="2013" name="Genome Biol.">
        <title>Comparative genomics of the core and accessory genomes of 48 Sinorhizobium strains comprising five genospecies.</title>
        <authorList>
            <person name="Sugawara M."/>
            <person name="Epstein B."/>
            <person name="Badgley B.D."/>
            <person name="Unno T."/>
            <person name="Xu L."/>
            <person name="Reese J."/>
            <person name="Gyaneshwar P."/>
            <person name="Denny R."/>
            <person name="Mudge J."/>
            <person name="Bharti A.K."/>
            <person name="Farmer A.D."/>
            <person name="May G.D."/>
            <person name="Woodward J.E."/>
            <person name="Medigue C."/>
            <person name="Vallenet D."/>
            <person name="Lajus A."/>
            <person name="Rouy Z."/>
            <person name="Martinez-Vaz B."/>
            <person name="Tiffin P."/>
            <person name="Young N.D."/>
            <person name="Sadowsky M.J."/>
        </authorList>
    </citation>
    <scope>NUCLEOTIDE SEQUENCE [LARGE SCALE GENOMIC DNA]</scope>
    <source>
        <strain evidence="1 2">USDA4894</strain>
    </source>
</reference>
<gene>
    <name evidence="1" type="ORF">GHK62_24545</name>
</gene>
<keyword evidence="2" id="KW-1185">Reference proteome</keyword>
<dbReference type="AlphaFoldDB" id="A0A6N7LJ28"/>
<dbReference type="Proteomes" id="UP000439983">
    <property type="component" value="Unassembled WGS sequence"/>
</dbReference>
<name>A0A6N7LJ28_SINTE</name>
<accession>A0A6N7LJ28</accession>
<comment type="caution">
    <text evidence="1">The sequence shown here is derived from an EMBL/GenBank/DDBJ whole genome shotgun (WGS) entry which is preliminary data.</text>
</comment>
<proteinExistence type="predicted"/>
<protein>
    <submittedName>
        <fullName evidence="1">Uncharacterized protein</fullName>
    </submittedName>
</protein>
<evidence type="ECO:0000313" key="1">
    <source>
        <dbReference type="EMBL" id="MQX17802.1"/>
    </source>
</evidence>